<name>A0A6V7H5K8_9HYME</name>
<dbReference type="Proteomes" id="UP000752696">
    <property type="component" value="Unassembled WGS sequence"/>
</dbReference>
<evidence type="ECO:0000313" key="1">
    <source>
        <dbReference type="EMBL" id="CAD1475058.1"/>
    </source>
</evidence>
<dbReference type="OrthoDB" id="10630149at2759"/>
<proteinExistence type="predicted"/>
<dbReference type="AlphaFoldDB" id="A0A6V7H5K8"/>
<gene>
    <name evidence="1" type="ORF">MHI_LOCUS510898</name>
</gene>
<sequence length="161" mass="18860">VLVSTFFRTSYVYVRDEHVDSTVSSLEVVSGVTKVRRIGWKTGRSSYSSREYPKVSQEDSKRCTMAYLEAESNIEQQRFSTFRIFIKNRRTHALNLLPSEPESLLYGSISYQMSSFEDHSLEEDYWQSLIVMADCETKRHTVCPWFPTWGPQEKQFEFLKG</sequence>
<feature type="non-terminal residue" evidence="1">
    <location>
        <position position="1"/>
    </location>
</feature>
<keyword evidence="2" id="KW-1185">Reference proteome</keyword>
<accession>A0A6V7H5K8</accession>
<organism evidence="1 2">
    <name type="scientific">Heterotrigona itama</name>
    <dbReference type="NCBI Taxonomy" id="395501"/>
    <lineage>
        <taxon>Eukaryota</taxon>
        <taxon>Metazoa</taxon>
        <taxon>Ecdysozoa</taxon>
        <taxon>Arthropoda</taxon>
        <taxon>Hexapoda</taxon>
        <taxon>Insecta</taxon>
        <taxon>Pterygota</taxon>
        <taxon>Neoptera</taxon>
        <taxon>Endopterygota</taxon>
        <taxon>Hymenoptera</taxon>
        <taxon>Apocrita</taxon>
        <taxon>Aculeata</taxon>
        <taxon>Apoidea</taxon>
        <taxon>Anthophila</taxon>
        <taxon>Apidae</taxon>
        <taxon>Heterotrigona</taxon>
    </lineage>
</organism>
<dbReference type="EMBL" id="CAJDYZ010008110">
    <property type="protein sequence ID" value="CAD1475058.1"/>
    <property type="molecule type" value="Genomic_DNA"/>
</dbReference>
<reference evidence="1" key="1">
    <citation type="submission" date="2020-07" db="EMBL/GenBank/DDBJ databases">
        <authorList>
            <person name="Nazaruddin N."/>
        </authorList>
    </citation>
    <scope>NUCLEOTIDE SEQUENCE</scope>
</reference>
<protein>
    <submittedName>
        <fullName evidence="1">Uncharacterized protein</fullName>
    </submittedName>
</protein>
<comment type="caution">
    <text evidence="1">The sequence shown here is derived from an EMBL/GenBank/DDBJ whole genome shotgun (WGS) entry which is preliminary data.</text>
</comment>
<evidence type="ECO:0000313" key="2">
    <source>
        <dbReference type="Proteomes" id="UP000752696"/>
    </source>
</evidence>